<dbReference type="Proteomes" id="UP001054902">
    <property type="component" value="Unassembled WGS sequence"/>
</dbReference>
<reference evidence="1 2" key="1">
    <citation type="journal article" date="2021" name="Sci. Rep.">
        <title>The genome of the diatom Chaetoceros tenuissimus carries an ancient integrated fragment of an extant virus.</title>
        <authorList>
            <person name="Hongo Y."/>
            <person name="Kimura K."/>
            <person name="Takaki Y."/>
            <person name="Yoshida Y."/>
            <person name="Baba S."/>
            <person name="Kobayashi G."/>
            <person name="Nagasaki K."/>
            <person name="Hano T."/>
            <person name="Tomaru Y."/>
        </authorList>
    </citation>
    <scope>NUCLEOTIDE SEQUENCE [LARGE SCALE GENOMIC DNA]</scope>
    <source>
        <strain evidence="1 2">NIES-3715</strain>
    </source>
</reference>
<evidence type="ECO:0000313" key="2">
    <source>
        <dbReference type="Proteomes" id="UP001054902"/>
    </source>
</evidence>
<organism evidence="1 2">
    <name type="scientific">Chaetoceros tenuissimus</name>
    <dbReference type="NCBI Taxonomy" id="426638"/>
    <lineage>
        <taxon>Eukaryota</taxon>
        <taxon>Sar</taxon>
        <taxon>Stramenopiles</taxon>
        <taxon>Ochrophyta</taxon>
        <taxon>Bacillariophyta</taxon>
        <taxon>Coscinodiscophyceae</taxon>
        <taxon>Chaetocerotophycidae</taxon>
        <taxon>Chaetocerotales</taxon>
        <taxon>Chaetocerotaceae</taxon>
        <taxon>Chaetoceros</taxon>
    </lineage>
</organism>
<comment type="caution">
    <text evidence="1">The sequence shown here is derived from an EMBL/GenBank/DDBJ whole genome shotgun (WGS) entry which is preliminary data.</text>
</comment>
<name>A0AAD3D099_9STRA</name>
<proteinExistence type="predicted"/>
<dbReference type="AlphaFoldDB" id="A0AAD3D099"/>
<keyword evidence="2" id="KW-1185">Reference proteome</keyword>
<dbReference type="EMBL" id="BLLK01000047">
    <property type="protein sequence ID" value="GFH55269.1"/>
    <property type="molecule type" value="Genomic_DNA"/>
</dbReference>
<protein>
    <submittedName>
        <fullName evidence="1">Canalicular multispecific organic anion transporter 1</fullName>
    </submittedName>
</protein>
<accession>A0AAD3D099</accession>
<evidence type="ECO:0000313" key="1">
    <source>
        <dbReference type="EMBL" id="GFH55269.1"/>
    </source>
</evidence>
<gene>
    <name evidence="1" type="ORF">CTEN210_11745</name>
</gene>
<sequence>MLYSTSNYSRAFIAGLTAALLFTFCFLPSDAFLTSLAPAARHHHTIRKSHTALYSNKRDSEEDIDQSKLPSNADILASLNQRIYELNVGIGKRYIVRIQQRGFLNVHSDPFDPFDVTNVVGKLKEGQIVKSMKPNKGDWVYHDGQGGGWSIAKFNGFTWLEPID</sequence>